<dbReference type="EC" id="2.7.7.-" evidence="6"/>
<dbReference type="EMBL" id="CP019082">
    <property type="protein sequence ID" value="APW61123.1"/>
    <property type="molecule type" value="Genomic_DNA"/>
</dbReference>
<proteinExistence type="predicted"/>
<dbReference type="AlphaFoldDB" id="A0A1U7CQH1"/>
<dbReference type="PIRSF" id="PIRSF038925">
    <property type="entry name" value="AMP-prot_trans"/>
    <property type="match status" value="1"/>
</dbReference>
<keyword evidence="6" id="KW-0548">Nucleotidyltransferase</keyword>
<feature type="binding site" evidence="1">
    <location>
        <position position="210"/>
    </location>
    <ligand>
        <name>ATP</name>
        <dbReference type="ChEBI" id="CHEBI:30616"/>
    </ligand>
</feature>
<dbReference type="PROSITE" id="PS51459">
    <property type="entry name" value="FIDO"/>
    <property type="match status" value="1"/>
</dbReference>
<feature type="binding site" evidence="3">
    <location>
        <begin position="214"/>
        <end position="221"/>
    </location>
    <ligand>
        <name>ATP</name>
        <dbReference type="ChEBI" id="CHEBI:30616"/>
    </ligand>
</feature>
<dbReference type="STRING" id="1387353.BSF38_02627"/>
<dbReference type="Proteomes" id="UP000186309">
    <property type="component" value="Chromosome"/>
</dbReference>
<evidence type="ECO:0000256" key="1">
    <source>
        <dbReference type="PIRSR" id="PIRSR038925-1"/>
    </source>
</evidence>
<keyword evidence="1" id="KW-0067">ATP-binding</keyword>
<dbReference type="InterPro" id="IPR026287">
    <property type="entry name" value="SoFic-like"/>
</dbReference>
<dbReference type="SUPFAM" id="SSF140931">
    <property type="entry name" value="Fic-like"/>
    <property type="match status" value="1"/>
</dbReference>
<feature type="compositionally biased region" description="Polar residues" evidence="4">
    <location>
        <begin position="386"/>
        <end position="395"/>
    </location>
</feature>
<evidence type="ECO:0000313" key="6">
    <source>
        <dbReference type="EMBL" id="APW61123.1"/>
    </source>
</evidence>
<dbReference type="RefSeq" id="WP_076346244.1">
    <property type="nucleotide sequence ID" value="NZ_CP019082.1"/>
</dbReference>
<dbReference type="InterPro" id="IPR036597">
    <property type="entry name" value="Fido-like_dom_sf"/>
</dbReference>
<gene>
    <name evidence="6" type="primary">fic</name>
    <name evidence="6" type="ORF">BSF38_02627</name>
</gene>
<keyword evidence="1" id="KW-0547">Nucleotide-binding</keyword>
<dbReference type="InterPro" id="IPR025758">
    <property type="entry name" value="Fic/DOC_N"/>
</dbReference>
<feature type="active site" evidence="2">
    <location>
        <position position="210"/>
    </location>
</feature>
<dbReference type="Pfam" id="PF13784">
    <property type="entry name" value="Fic_N"/>
    <property type="match status" value="1"/>
</dbReference>
<accession>A0A1U7CQH1</accession>
<feature type="binding site" evidence="1">
    <location>
        <position position="76"/>
    </location>
    <ligand>
        <name>ATP</name>
        <dbReference type="ChEBI" id="CHEBI:30616"/>
    </ligand>
</feature>
<name>A0A1U7CQH1_9BACT</name>
<protein>
    <submittedName>
        <fullName evidence="6">Adenosine monophosphate-protein transferase SoFic</fullName>
        <ecNumber evidence="6">2.7.7.-</ecNumber>
    </submittedName>
</protein>
<keyword evidence="7" id="KW-1185">Reference proteome</keyword>
<reference evidence="7" key="1">
    <citation type="submission" date="2016-12" db="EMBL/GenBank/DDBJ databases">
        <title>Comparative genomics of four Isosphaeraceae planctomycetes: a common pool of plasmids and glycoside hydrolase genes.</title>
        <authorList>
            <person name="Ivanova A."/>
        </authorList>
    </citation>
    <scope>NUCLEOTIDE SEQUENCE [LARGE SCALE GENOMIC DNA]</scope>
    <source>
        <strain evidence="7">PX4</strain>
    </source>
</reference>
<dbReference type="Gene3D" id="1.10.3290.10">
    <property type="entry name" value="Fido-like domain"/>
    <property type="match status" value="1"/>
</dbReference>
<organism evidence="6 7">
    <name type="scientific">Paludisphaera borealis</name>
    <dbReference type="NCBI Taxonomy" id="1387353"/>
    <lineage>
        <taxon>Bacteria</taxon>
        <taxon>Pseudomonadati</taxon>
        <taxon>Planctomycetota</taxon>
        <taxon>Planctomycetia</taxon>
        <taxon>Isosphaerales</taxon>
        <taxon>Isosphaeraceae</taxon>
        <taxon>Paludisphaera</taxon>
    </lineage>
</organism>
<evidence type="ECO:0000256" key="2">
    <source>
        <dbReference type="PIRSR" id="PIRSR640198-1"/>
    </source>
</evidence>
<dbReference type="Pfam" id="PF02661">
    <property type="entry name" value="Fic"/>
    <property type="match status" value="1"/>
</dbReference>
<dbReference type="GO" id="GO:0016779">
    <property type="term" value="F:nucleotidyltransferase activity"/>
    <property type="evidence" value="ECO:0007669"/>
    <property type="project" value="UniProtKB-KW"/>
</dbReference>
<dbReference type="PANTHER" id="PTHR13504">
    <property type="entry name" value="FIDO DOMAIN-CONTAINING PROTEIN DDB_G0283145"/>
    <property type="match status" value="1"/>
</dbReference>
<feature type="binding site" evidence="1">
    <location>
        <position position="252"/>
    </location>
    <ligand>
        <name>ATP</name>
        <dbReference type="ChEBI" id="CHEBI:30616"/>
    </ligand>
</feature>
<dbReference type="InterPro" id="IPR040198">
    <property type="entry name" value="Fido_containing"/>
</dbReference>
<feature type="domain" description="Fido" evidence="5">
    <location>
        <begin position="123"/>
        <end position="274"/>
    </location>
</feature>
<dbReference type="InterPro" id="IPR003812">
    <property type="entry name" value="Fido"/>
</dbReference>
<evidence type="ECO:0000313" key="7">
    <source>
        <dbReference type="Proteomes" id="UP000186309"/>
    </source>
</evidence>
<feature type="region of interest" description="Disordered" evidence="4">
    <location>
        <begin position="372"/>
        <end position="395"/>
    </location>
</feature>
<sequence length="395" mass="44685">MRAGQFIRQVEGYRAFVPAPLPPDPPPVLDAETINLMSRADRALGRLDGVTSILPNPDLFVAMFVRQEAVLSSQIEGTQSTLEDVLQFELDEKGADLPKDVGEVVNYVNAMNFGLGRLKDLPLCLKLIREIHERLLRGVRGGEKTPGDFRRSQNWIGPAGCTLATAAFVPPPVHQMHSALDNLEKFLHDDETFPVLIHCALAHAQFETIHPFIDGNGRVGRLLITFLLCQREILHRPLLYLSSFLKANRAEYYDRLTAIRQSGDWEGWIKFFLRGVFEVSQAATETARKILALREEHRQRVKHQALLDYLFEQPLVSIHMVQQRLGCGFPTAGKYVEQFAEAGILRETTGFQRNRRYRYDPYLSLFESPDFSPFTRPDVDEGDAQATETEAGHST</sequence>
<evidence type="ECO:0000259" key="5">
    <source>
        <dbReference type="PROSITE" id="PS51459"/>
    </source>
</evidence>
<dbReference type="KEGG" id="pbor:BSF38_02627"/>
<feature type="binding site" evidence="1">
    <location>
        <begin position="215"/>
        <end position="221"/>
    </location>
    <ligand>
        <name>ATP</name>
        <dbReference type="ChEBI" id="CHEBI:30616"/>
    </ligand>
</feature>
<evidence type="ECO:0000256" key="4">
    <source>
        <dbReference type="SAM" id="MobiDB-lite"/>
    </source>
</evidence>
<evidence type="ECO:0000256" key="3">
    <source>
        <dbReference type="PIRSR" id="PIRSR640198-2"/>
    </source>
</evidence>
<feature type="binding site" evidence="3">
    <location>
        <begin position="252"/>
        <end position="253"/>
    </location>
    <ligand>
        <name>ATP</name>
        <dbReference type="ChEBI" id="CHEBI:30616"/>
    </ligand>
</feature>
<dbReference type="PANTHER" id="PTHR13504:SF38">
    <property type="entry name" value="FIDO DOMAIN-CONTAINING PROTEIN"/>
    <property type="match status" value="1"/>
</dbReference>
<keyword evidence="6" id="KW-0808">Transferase</keyword>
<dbReference type="GO" id="GO:0005524">
    <property type="term" value="F:ATP binding"/>
    <property type="evidence" value="ECO:0007669"/>
    <property type="project" value="UniProtKB-KW"/>
</dbReference>
<dbReference type="OrthoDB" id="9813719at2"/>